<organism evidence="5 6">
    <name type="scientific">Glycine soja</name>
    <name type="common">Wild soybean</name>
    <dbReference type="NCBI Taxonomy" id="3848"/>
    <lineage>
        <taxon>Eukaryota</taxon>
        <taxon>Viridiplantae</taxon>
        <taxon>Streptophyta</taxon>
        <taxon>Embryophyta</taxon>
        <taxon>Tracheophyta</taxon>
        <taxon>Spermatophyta</taxon>
        <taxon>Magnoliopsida</taxon>
        <taxon>eudicotyledons</taxon>
        <taxon>Gunneridae</taxon>
        <taxon>Pentapetalae</taxon>
        <taxon>rosids</taxon>
        <taxon>fabids</taxon>
        <taxon>Fabales</taxon>
        <taxon>Fabaceae</taxon>
        <taxon>Papilionoideae</taxon>
        <taxon>50 kb inversion clade</taxon>
        <taxon>NPAAA clade</taxon>
        <taxon>indigoferoid/millettioid clade</taxon>
        <taxon>Phaseoleae</taxon>
        <taxon>Glycine</taxon>
        <taxon>Glycine subgen. Soja</taxon>
    </lineage>
</organism>
<evidence type="ECO:0000313" key="5">
    <source>
        <dbReference type="EMBL" id="RZC12338.1"/>
    </source>
</evidence>
<evidence type="ECO:0000259" key="4">
    <source>
        <dbReference type="PROSITE" id="PS51471"/>
    </source>
</evidence>
<evidence type="ECO:0000256" key="1">
    <source>
        <dbReference type="ARBA" id="ARBA00022723"/>
    </source>
</evidence>
<dbReference type="InterPro" id="IPR005123">
    <property type="entry name" value="Oxoglu/Fe-dep_dioxygenase_dom"/>
</dbReference>
<keyword evidence="1" id="KW-0479">Metal-binding</keyword>
<evidence type="ECO:0000313" key="6">
    <source>
        <dbReference type="Proteomes" id="UP000289340"/>
    </source>
</evidence>
<keyword evidence="2" id="KW-0847">Vitamin C</keyword>
<proteinExistence type="predicted"/>
<dbReference type="Proteomes" id="UP000289340">
    <property type="component" value="Chromosome 5"/>
</dbReference>
<evidence type="ECO:0000256" key="2">
    <source>
        <dbReference type="ARBA" id="ARBA00022896"/>
    </source>
</evidence>
<accession>A0A445KNM4</accession>
<dbReference type="PANTHER" id="PTHR47991">
    <property type="entry name" value="OXOGLUTARATE/IRON-DEPENDENT DIOXYGENASE"/>
    <property type="match status" value="1"/>
</dbReference>
<dbReference type="InterPro" id="IPR027443">
    <property type="entry name" value="IPNS-like_sf"/>
</dbReference>
<protein>
    <submittedName>
        <fullName evidence="5">Protein SRG1</fullName>
    </submittedName>
</protein>
<dbReference type="EMBL" id="QZWG01000005">
    <property type="protein sequence ID" value="RZC12338.1"/>
    <property type="molecule type" value="Genomic_DNA"/>
</dbReference>
<dbReference type="GO" id="GO:0046872">
    <property type="term" value="F:metal ion binding"/>
    <property type="evidence" value="ECO:0007669"/>
    <property type="project" value="UniProtKB-KW"/>
</dbReference>
<reference evidence="5 6" key="1">
    <citation type="submission" date="2018-09" db="EMBL/GenBank/DDBJ databases">
        <title>A high-quality reference genome of wild soybean provides a powerful tool to mine soybean genomes.</title>
        <authorList>
            <person name="Xie M."/>
            <person name="Chung C.Y.L."/>
            <person name="Li M.-W."/>
            <person name="Wong F.-L."/>
            <person name="Chan T.-F."/>
            <person name="Lam H.-M."/>
        </authorList>
    </citation>
    <scope>NUCLEOTIDE SEQUENCE [LARGE SCALE GENOMIC DNA]</scope>
    <source>
        <strain evidence="6">cv. W05</strain>
        <tissue evidence="5">Hypocotyl of etiolated seedlings</tissue>
    </source>
</reference>
<keyword evidence="3" id="KW-0408">Iron</keyword>
<name>A0A445KNM4_GLYSO</name>
<dbReference type="PROSITE" id="PS51471">
    <property type="entry name" value="FE2OG_OXY"/>
    <property type="match status" value="1"/>
</dbReference>
<comment type="caution">
    <text evidence="5">The sequence shown here is derived from an EMBL/GenBank/DDBJ whole genome shotgun (WGS) entry which is preliminary data.</text>
</comment>
<dbReference type="Pfam" id="PF03171">
    <property type="entry name" value="2OG-FeII_Oxy"/>
    <property type="match status" value="1"/>
</dbReference>
<keyword evidence="6" id="KW-1185">Reference proteome</keyword>
<dbReference type="GO" id="GO:0031418">
    <property type="term" value="F:L-ascorbic acid binding"/>
    <property type="evidence" value="ECO:0007669"/>
    <property type="project" value="UniProtKB-KW"/>
</dbReference>
<gene>
    <name evidence="5" type="ORF">D0Y65_012231</name>
</gene>
<feature type="domain" description="Fe2OG dioxygenase" evidence="4">
    <location>
        <begin position="44"/>
        <end position="129"/>
    </location>
</feature>
<dbReference type="InterPro" id="IPR044861">
    <property type="entry name" value="IPNS-like_FE2OG_OXY"/>
</dbReference>
<dbReference type="SUPFAM" id="SSF51197">
    <property type="entry name" value="Clavaminate synthase-like"/>
    <property type="match status" value="1"/>
</dbReference>
<dbReference type="InterPro" id="IPR050295">
    <property type="entry name" value="Plant_2OG-oxidoreductases"/>
</dbReference>
<dbReference type="Gene3D" id="2.60.120.330">
    <property type="entry name" value="B-lactam Antibiotic, Isopenicillin N Synthase, Chain"/>
    <property type="match status" value="1"/>
</dbReference>
<evidence type="ECO:0000256" key="3">
    <source>
        <dbReference type="ARBA" id="ARBA00023004"/>
    </source>
</evidence>
<sequence>MEEKKKFGQREGEAEGYGQLFVILEEQKLRVGRFVFHGHLFSNLPLPFRDSINKDELLSSLSPARVNPHSDGGGLAILLQANQVEGLQIKKDEQWIPVRPLPNAFIINFGDMIEITTNGIYRSIEHSNN</sequence>
<dbReference type="AlphaFoldDB" id="A0A445KNM4"/>